<dbReference type="EMBL" id="BJMM01000038">
    <property type="protein sequence ID" value="GEB52871.1"/>
    <property type="molecule type" value="Genomic_DNA"/>
</dbReference>
<proteinExistence type="predicted"/>
<organism evidence="2 3">
    <name type="scientific">Streptomyces cacaoi</name>
    <dbReference type="NCBI Taxonomy" id="1898"/>
    <lineage>
        <taxon>Bacteria</taxon>
        <taxon>Bacillati</taxon>
        <taxon>Actinomycetota</taxon>
        <taxon>Actinomycetes</taxon>
        <taxon>Kitasatosporales</taxon>
        <taxon>Streptomycetaceae</taxon>
        <taxon>Streptomyces</taxon>
    </lineage>
</organism>
<evidence type="ECO:0000313" key="2">
    <source>
        <dbReference type="EMBL" id="GEB52871.1"/>
    </source>
</evidence>
<accession>A0A4Y3R5E0</accession>
<name>A0A4Y3R5E0_STRCI</name>
<dbReference type="AlphaFoldDB" id="A0A4Y3R5E0"/>
<reference evidence="2 3" key="1">
    <citation type="submission" date="2019-06" db="EMBL/GenBank/DDBJ databases">
        <title>Whole genome shotgun sequence of Streptomyces cacaoi subsp. cacaoi NBRC 12748.</title>
        <authorList>
            <person name="Hosoyama A."/>
            <person name="Uohara A."/>
            <person name="Ohji S."/>
            <person name="Ichikawa N."/>
        </authorList>
    </citation>
    <scope>NUCLEOTIDE SEQUENCE [LARGE SCALE GENOMIC DNA]</scope>
    <source>
        <strain evidence="2 3">NBRC 12748</strain>
    </source>
</reference>
<feature type="compositionally biased region" description="Low complexity" evidence="1">
    <location>
        <begin position="1"/>
        <end position="11"/>
    </location>
</feature>
<protein>
    <submittedName>
        <fullName evidence="2">Uncharacterized protein</fullName>
    </submittedName>
</protein>
<gene>
    <name evidence="2" type="ORF">SCA03_54220</name>
</gene>
<keyword evidence="3" id="KW-1185">Reference proteome</keyword>
<dbReference type="Proteomes" id="UP000319210">
    <property type="component" value="Unassembled WGS sequence"/>
</dbReference>
<comment type="caution">
    <text evidence="2">The sequence shown here is derived from an EMBL/GenBank/DDBJ whole genome shotgun (WGS) entry which is preliminary data.</text>
</comment>
<sequence length="55" mass="4934">MRAPAPGTAAGAVGGVADGAAGADGEDATGGGAGMGSPSRGSGRLVPGTHAEPFQ</sequence>
<evidence type="ECO:0000313" key="3">
    <source>
        <dbReference type="Proteomes" id="UP000319210"/>
    </source>
</evidence>
<evidence type="ECO:0000256" key="1">
    <source>
        <dbReference type="SAM" id="MobiDB-lite"/>
    </source>
</evidence>
<feature type="region of interest" description="Disordered" evidence="1">
    <location>
        <begin position="1"/>
        <end position="55"/>
    </location>
</feature>